<dbReference type="Proteomes" id="UP000315577">
    <property type="component" value="Unassembled WGS sequence"/>
</dbReference>
<organism evidence="1 3">
    <name type="scientific">Tepidimonas ignava</name>
    <dbReference type="NCBI Taxonomy" id="114249"/>
    <lineage>
        <taxon>Bacteria</taxon>
        <taxon>Pseudomonadati</taxon>
        <taxon>Pseudomonadota</taxon>
        <taxon>Betaproteobacteria</taxon>
        <taxon>Burkholderiales</taxon>
        <taxon>Tepidimonas</taxon>
    </lineage>
</organism>
<evidence type="ECO:0000313" key="2">
    <source>
        <dbReference type="EMBL" id="TSE22396.1"/>
    </source>
</evidence>
<gene>
    <name evidence="1" type="ORF">EDC36_11827</name>
    <name evidence="2" type="ORF">Tigna_01228</name>
</gene>
<dbReference type="Proteomes" id="UP000295536">
    <property type="component" value="Unassembled WGS sequence"/>
</dbReference>
<dbReference type="EMBL" id="SMAH01000018">
    <property type="protein sequence ID" value="TCS94469.1"/>
    <property type="molecule type" value="Genomic_DNA"/>
</dbReference>
<dbReference type="InterPro" id="IPR027417">
    <property type="entry name" value="P-loop_NTPase"/>
</dbReference>
<accession>A0A4R3L4G3</accession>
<evidence type="ECO:0000313" key="3">
    <source>
        <dbReference type="Proteomes" id="UP000295536"/>
    </source>
</evidence>
<proteinExistence type="predicted"/>
<dbReference type="SUPFAM" id="SSF52540">
    <property type="entry name" value="P-loop containing nucleoside triphosphate hydrolases"/>
    <property type="match status" value="1"/>
</dbReference>
<dbReference type="RefSeq" id="WP_132963504.1">
    <property type="nucleotide sequence ID" value="NZ_SMAH01000018.1"/>
</dbReference>
<dbReference type="EMBL" id="VJNC01000006">
    <property type="protein sequence ID" value="TSE22396.1"/>
    <property type="molecule type" value="Genomic_DNA"/>
</dbReference>
<reference evidence="1 3" key="1">
    <citation type="submission" date="2019-03" db="EMBL/GenBank/DDBJ databases">
        <title>Genomic Encyclopedia of Type Strains, Phase IV (KMG-IV): sequencing the most valuable type-strain genomes for metagenomic binning, comparative biology and taxonomic classification.</title>
        <authorList>
            <person name="Goeker M."/>
        </authorList>
    </citation>
    <scope>NUCLEOTIDE SEQUENCE [LARGE SCALE GENOMIC DNA]</scope>
    <source>
        <strain evidence="1 3">DSM 12034</strain>
    </source>
</reference>
<name>A0A4R3L4G3_9BURK</name>
<dbReference type="OrthoDB" id="9811176at2"/>
<dbReference type="Gene3D" id="3.40.50.300">
    <property type="entry name" value="P-loop containing nucleotide triphosphate hydrolases"/>
    <property type="match status" value="1"/>
</dbReference>
<sequence>MQSVLQRNDVWRAHQLAPPAHPTHPTGWAALDAALPGGGWPLGALVECSHPAGTLAWRLWLPALRSASAQGQVVLLGLPLQPNAAAWAAHGIDTPRLWCVHTDDDAQTLWCAQQLLGCPSVALLWLHLRHPTWAATQRLQHAAHQARCSTDGGGAWPAPLVLLSVAEAHASPSSAAVLRLHVQPKGPEGLLVWVRKRRGAPRHHPLDLSAPWPWCEWLPPTPRNHAPAPAVDRLPAQPARACPA</sequence>
<evidence type="ECO:0000313" key="4">
    <source>
        <dbReference type="Proteomes" id="UP000315577"/>
    </source>
</evidence>
<protein>
    <submittedName>
        <fullName evidence="1">SOS cell division inhibitor SulA</fullName>
    </submittedName>
</protein>
<evidence type="ECO:0000313" key="1">
    <source>
        <dbReference type="EMBL" id="TCS94469.1"/>
    </source>
</evidence>
<dbReference type="AlphaFoldDB" id="A0A4R3L4G3"/>
<keyword evidence="4" id="KW-1185">Reference proteome</keyword>
<reference evidence="2 4" key="2">
    <citation type="submission" date="2019-07" db="EMBL/GenBank/DDBJ databases">
        <title>Tepidimonas ignava SPS-1037 draft genome.</title>
        <authorList>
            <person name="Da Costa M.S."/>
            <person name="Froufe H.J.C."/>
            <person name="Egas C."/>
            <person name="Albuquerque L."/>
        </authorList>
    </citation>
    <scope>NUCLEOTIDE SEQUENCE [LARGE SCALE GENOMIC DNA]</scope>
    <source>
        <strain evidence="2 4">SPS-1037</strain>
    </source>
</reference>
<comment type="caution">
    <text evidence="1">The sequence shown here is derived from an EMBL/GenBank/DDBJ whole genome shotgun (WGS) entry which is preliminary data.</text>
</comment>